<name>A0AA47NTP0_MERPO</name>
<dbReference type="InterPro" id="IPR001878">
    <property type="entry name" value="Znf_CCHC"/>
</dbReference>
<dbReference type="AlphaFoldDB" id="A0AA47NTP0"/>
<dbReference type="Proteomes" id="UP001174136">
    <property type="component" value="Unassembled WGS sequence"/>
</dbReference>
<evidence type="ECO:0000259" key="3">
    <source>
        <dbReference type="PROSITE" id="PS50158"/>
    </source>
</evidence>
<keyword evidence="1" id="KW-0863">Zinc-finger</keyword>
<dbReference type="InterPro" id="IPR036875">
    <property type="entry name" value="Znf_CCHC_sf"/>
</dbReference>
<keyword evidence="1" id="KW-0862">Zinc</keyword>
<proteinExistence type="predicted"/>
<protein>
    <recommendedName>
        <fullName evidence="3">CCHC-type domain-containing protein</fullName>
    </recommendedName>
</protein>
<dbReference type="EMBL" id="JAOPHQ010004835">
    <property type="protein sequence ID" value="KAK0138121.1"/>
    <property type="molecule type" value="Genomic_DNA"/>
</dbReference>
<organism evidence="4 5">
    <name type="scientific">Merluccius polli</name>
    <name type="common">Benguela hake</name>
    <name type="synonym">Merluccius cadenati</name>
    <dbReference type="NCBI Taxonomy" id="89951"/>
    <lineage>
        <taxon>Eukaryota</taxon>
        <taxon>Metazoa</taxon>
        <taxon>Chordata</taxon>
        <taxon>Craniata</taxon>
        <taxon>Vertebrata</taxon>
        <taxon>Euteleostomi</taxon>
        <taxon>Actinopterygii</taxon>
        <taxon>Neopterygii</taxon>
        <taxon>Teleostei</taxon>
        <taxon>Neoteleostei</taxon>
        <taxon>Acanthomorphata</taxon>
        <taxon>Zeiogadaria</taxon>
        <taxon>Gadariae</taxon>
        <taxon>Gadiformes</taxon>
        <taxon>Gadoidei</taxon>
        <taxon>Merlucciidae</taxon>
        <taxon>Merluccius</taxon>
    </lineage>
</organism>
<feature type="region of interest" description="Disordered" evidence="2">
    <location>
        <begin position="269"/>
        <end position="295"/>
    </location>
</feature>
<dbReference type="Pfam" id="PF22936">
    <property type="entry name" value="Pol_BBD"/>
    <property type="match status" value="1"/>
</dbReference>
<accession>A0AA47NTP0</accession>
<comment type="caution">
    <text evidence="4">The sequence shown here is derived from an EMBL/GenBank/DDBJ whole genome shotgun (WGS) entry which is preliminary data.</text>
</comment>
<sequence>MASRNKWPKFDGKAEEYELWEERMLCCMHGVGLKKTILTEPAGPLTVEEKANDDKLNADAYCALAPLLDNISLGLIFRDTKDNGRDSLKVLREHYIGKGRPRIVSLYITMTALKKADNETVTEYIIRAEQIITALRGAGEAPSEGLMMAMVMRGLPEKYKPFTLMVTHGSADMKLGEFKAKLRNFEATEDSDSTTEEAGERVLRVQVAPRKKTGPVEMACWRCGEKGHRRDECAEKVWCSFCKSRGHTDKVCTKKERERSARCACVQDGGGGVGRRAGRAPDDTQGNAGGGDHTFRAQAGDVALSGQRLQSQKMGLIVDTGATSHIINDRSKFKNFDSTFKPERHSMELADGKRTVGVAQGRGDAQVCLLNSAGHRCTVTLKDALYVPSWPQELFSVKSATTHGVWSQNSVIIQT</sequence>
<dbReference type="PROSITE" id="PS50158">
    <property type="entry name" value="ZF_CCHC"/>
    <property type="match status" value="1"/>
</dbReference>
<evidence type="ECO:0000256" key="2">
    <source>
        <dbReference type="SAM" id="MobiDB-lite"/>
    </source>
</evidence>
<dbReference type="Gene3D" id="4.10.60.10">
    <property type="entry name" value="Zinc finger, CCHC-type"/>
    <property type="match status" value="1"/>
</dbReference>
<keyword evidence="1" id="KW-0479">Metal-binding</keyword>
<evidence type="ECO:0000256" key="1">
    <source>
        <dbReference type="PROSITE-ProRule" id="PRU00047"/>
    </source>
</evidence>
<dbReference type="InterPro" id="IPR054722">
    <property type="entry name" value="PolX-like_BBD"/>
</dbReference>
<evidence type="ECO:0000313" key="5">
    <source>
        <dbReference type="Proteomes" id="UP001174136"/>
    </source>
</evidence>
<keyword evidence="5" id="KW-1185">Reference proteome</keyword>
<dbReference type="SUPFAM" id="SSF57756">
    <property type="entry name" value="Retrovirus zinc finger-like domains"/>
    <property type="match status" value="1"/>
</dbReference>
<gene>
    <name evidence="4" type="ORF">N1851_025666</name>
</gene>
<feature type="domain" description="CCHC-type" evidence="3">
    <location>
        <begin position="220"/>
        <end position="235"/>
    </location>
</feature>
<reference evidence="4" key="1">
    <citation type="journal article" date="2023" name="Front. Mar. Sci.">
        <title>A new Merluccius polli reference genome to investigate the effects of global change in West African waters.</title>
        <authorList>
            <person name="Mateo J.L."/>
            <person name="Blanco-Fernandez C."/>
            <person name="Garcia-Vazquez E."/>
            <person name="Machado-Schiaffino G."/>
        </authorList>
    </citation>
    <scope>NUCLEOTIDE SEQUENCE</scope>
    <source>
        <strain evidence="4">C29</strain>
        <tissue evidence="4">Fin</tissue>
    </source>
</reference>
<evidence type="ECO:0000313" key="4">
    <source>
        <dbReference type="EMBL" id="KAK0138121.1"/>
    </source>
</evidence>
<dbReference type="Pfam" id="PF14223">
    <property type="entry name" value="Retrotran_gag_2"/>
    <property type="match status" value="1"/>
</dbReference>
<dbReference type="SMART" id="SM00343">
    <property type="entry name" value="ZnF_C2HC"/>
    <property type="match status" value="2"/>
</dbReference>
<dbReference type="GO" id="GO:0003676">
    <property type="term" value="F:nucleic acid binding"/>
    <property type="evidence" value="ECO:0007669"/>
    <property type="project" value="InterPro"/>
</dbReference>
<dbReference type="GO" id="GO:0008270">
    <property type="term" value="F:zinc ion binding"/>
    <property type="evidence" value="ECO:0007669"/>
    <property type="project" value="UniProtKB-KW"/>
</dbReference>